<evidence type="ECO:0000313" key="3">
    <source>
        <dbReference type="Proteomes" id="UP001165568"/>
    </source>
</evidence>
<dbReference type="InterPro" id="IPR025320">
    <property type="entry name" value="DUF4225"/>
</dbReference>
<name>A0AA41Y0K7_9GAMM</name>
<dbReference type="AlphaFoldDB" id="A0AA41Y0K7"/>
<dbReference type="Pfam" id="PF13988">
    <property type="entry name" value="DUF4225"/>
    <property type="match status" value="1"/>
</dbReference>
<keyword evidence="3" id="KW-1185">Reference proteome</keyword>
<proteinExistence type="predicted"/>
<gene>
    <name evidence="1" type="ORF">NC803_06455</name>
    <name evidence="2" type="ORF">NC856_06450</name>
</gene>
<dbReference type="RefSeq" id="WP_264089605.1">
    <property type="nucleotide sequence ID" value="NZ_JAMPJT010000003.1"/>
</dbReference>
<accession>A0AA41Y0K7</accession>
<evidence type="ECO:0000313" key="1">
    <source>
        <dbReference type="EMBL" id="MCV9878489.1"/>
    </source>
</evidence>
<evidence type="ECO:0000313" key="2">
    <source>
        <dbReference type="EMBL" id="MCV9881912.1"/>
    </source>
</evidence>
<comment type="caution">
    <text evidence="1">The sequence shown here is derived from an EMBL/GenBank/DDBJ whole genome shotgun (WGS) entry which is preliminary data.</text>
</comment>
<sequence length="247" mass="27970">MSAMNLERKITQLNRLANELALLYIQGYEARRAFLKEISMLTNQLRQQVLNFCITQDAAIRLLDKEIKNLKKQQFDLSTQKMMQYYVFAKEKKAQSFNIILKQIGFIGGGTQVVAGIATCAASAGYLCAGFGSLNISHGLNNLYENGYYLLFRENRSGWTRDAYRAIAQSIGQSENHADLAYTTVDLGISAYGLSRHLVREDTFRLFRYINSDFVRGWKTMGPVPLVADILVDVSTINGIYTLYKNE</sequence>
<dbReference type="Proteomes" id="UP001165568">
    <property type="component" value="Unassembled WGS sequence"/>
</dbReference>
<dbReference type="EMBL" id="JAMPJU010000003">
    <property type="protein sequence ID" value="MCV9881912.1"/>
    <property type="molecule type" value="Genomic_DNA"/>
</dbReference>
<protein>
    <submittedName>
        <fullName evidence="1">DUF4225 domain-containing protein</fullName>
    </submittedName>
</protein>
<reference evidence="1" key="1">
    <citation type="submission" date="2022-04" db="EMBL/GenBank/DDBJ databases">
        <title>Brenneria sp. isolated from walnut trees in Serbia.</title>
        <authorList>
            <person name="Gasic K."/>
            <person name="Zlatkovic N."/>
            <person name="Kuzmanovic N."/>
        </authorList>
    </citation>
    <scope>NUCLEOTIDE SEQUENCE</scope>
    <source>
        <strain evidence="2">KBI 423</strain>
        <strain evidence="1">KBI 447</strain>
    </source>
</reference>
<dbReference type="Proteomes" id="UP001165569">
    <property type="component" value="Unassembled WGS sequence"/>
</dbReference>
<organism evidence="1 4">
    <name type="scientific">Brenneria izbisi</name>
    <dbReference type="NCBI Taxonomy" id="2939450"/>
    <lineage>
        <taxon>Bacteria</taxon>
        <taxon>Pseudomonadati</taxon>
        <taxon>Pseudomonadota</taxon>
        <taxon>Gammaproteobacteria</taxon>
        <taxon>Enterobacterales</taxon>
        <taxon>Pectobacteriaceae</taxon>
        <taxon>Brenneria</taxon>
    </lineage>
</organism>
<dbReference type="EMBL" id="JAMPJT010000003">
    <property type="protein sequence ID" value="MCV9878489.1"/>
    <property type="molecule type" value="Genomic_DNA"/>
</dbReference>
<evidence type="ECO:0000313" key="4">
    <source>
        <dbReference type="Proteomes" id="UP001165569"/>
    </source>
</evidence>